<keyword evidence="3" id="KW-1185">Reference proteome</keyword>
<name>A0AAD6X1M5_9AGAR</name>
<feature type="compositionally biased region" description="Low complexity" evidence="1">
    <location>
        <begin position="82"/>
        <end position="107"/>
    </location>
</feature>
<organism evidence="2 3">
    <name type="scientific">Mycena alexandri</name>
    <dbReference type="NCBI Taxonomy" id="1745969"/>
    <lineage>
        <taxon>Eukaryota</taxon>
        <taxon>Fungi</taxon>
        <taxon>Dikarya</taxon>
        <taxon>Basidiomycota</taxon>
        <taxon>Agaricomycotina</taxon>
        <taxon>Agaricomycetes</taxon>
        <taxon>Agaricomycetidae</taxon>
        <taxon>Agaricales</taxon>
        <taxon>Marasmiineae</taxon>
        <taxon>Mycenaceae</taxon>
        <taxon>Mycena</taxon>
    </lineage>
</organism>
<evidence type="ECO:0000313" key="2">
    <source>
        <dbReference type="EMBL" id="KAJ7033292.1"/>
    </source>
</evidence>
<feature type="compositionally biased region" description="Low complexity" evidence="1">
    <location>
        <begin position="214"/>
        <end position="239"/>
    </location>
</feature>
<dbReference type="EMBL" id="JARJCM010000066">
    <property type="protein sequence ID" value="KAJ7033292.1"/>
    <property type="molecule type" value="Genomic_DNA"/>
</dbReference>
<comment type="caution">
    <text evidence="2">The sequence shown here is derived from an EMBL/GenBank/DDBJ whole genome shotgun (WGS) entry which is preliminary data.</text>
</comment>
<dbReference type="Proteomes" id="UP001218188">
    <property type="component" value="Unassembled WGS sequence"/>
</dbReference>
<sequence length="367" mass="39808">MEKVPYIDAPRPFISTRQEWRLFSRRALPVICARLTQEELLQLTGGDLPRDTDSEGSSAPSDPPLQTGGEAPPRNHVPQDDTSSASNQPNTPTPSSTTATTAQDSASGSEGLRNQASSAKHRVKPPGQPNRPGSGGYNLDAPRPFISTRQEWRLFSRRALPVICARLTQEELLQLTGGDLPRDTDSEGSSAPSDPPLQTGGEAPPRNHVPQDDTSSASNQPNTPTPSSTTATTAQDSASGSEGLRNQASSAKHRVKPPGQPNRPGSGGYNLENYMVQLCGWTQDQFAEVQGKVHALAGEKLDVSKSYQKQVPNTLTCICDAVKKQYPITRGFDKSWVIRDMLKVYLKNTSETSRRRRPRNASASDRS</sequence>
<evidence type="ECO:0000256" key="1">
    <source>
        <dbReference type="SAM" id="MobiDB-lite"/>
    </source>
</evidence>
<protein>
    <submittedName>
        <fullName evidence="2">Uncharacterized protein</fullName>
    </submittedName>
</protein>
<feature type="region of interest" description="Disordered" evidence="1">
    <location>
        <begin position="177"/>
        <end position="269"/>
    </location>
</feature>
<feature type="region of interest" description="Disordered" evidence="1">
    <location>
        <begin position="45"/>
        <end position="142"/>
    </location>
</feature>
<reference evidence="2" key="1">
    <citation type="submission" date="2023-03" db="EMBL/GenBank/DDBJ databases">
        <title>Massive genome expansion in bonnet fungi (Mycena s.s.) driven by repeated elements and novel gene families across ecological guilds.</title>
        <authorList>
            <consortium name="Lawrence Berkeley National Laboratory"/>
            <person name="Harder C.B."/>
            <person name="Miyauchi S."/>
            <person name="Viragh M."/>
            <person name="Kuo A."/>
            <person name="Thoen E."/>
            <person name="Andreopoulos B."/>
            <person name="Lu D."/>
            <person name="Skrede I."/>
            <person name="Drula E."/>
            <person name="Henrissat B."/>
            <person name="Morin E."/>
            <person name="Kohler A."/>
            <person name="Barry K."/>
            <person name="LaButti K."/>
            <person name="Morin E."/>
            <person name="Salamov A."/>
            <person name="Lipzen A."/>
            <person name="Mereny Z."/>
            <person name="Hegedus B."/>
            <person name="Baldrian P."/>
            <person name="Stursova M."/>
            <person name="Weitz H."/>
            <person name="Taylor A."/>
            <person name="Grigoriev I.V."/>
            <person name="Nagy L.G."/>
            <person name="Martin F."/>
            <person name="Kauserud H."/>
        </authorList>
    </citation>
    <scope>NUCLEOTIDE SEQUENCE</scope>
    <source>
        <strain evidence="2">CBHHK200</strain>
    </source>
</reference>
<gene>
    <name evidence="2" type="ORF">C8F04DRAFT_1261105</name>
</gene>
<evidence type="ECO:0000313" key="3">
    <source>
        <dbReference type="Proteomes" id="UP001218188"/>
    </source>
</evidence>
<dbReference type="AlphaFoldDB" id="A0AAD6X1M5"/>
<accession>A0AAD6X1M5</accession>
<proteinExistence type="predicted"/>